<dbReference type="AlphaFoldDB" id="A0A2M4D4R6"/>
<protein>
    <submittedName>
        <fullName evidence="3">Putative secreted protein</fullName>
    </submittedName>
</protein>
<evidence type="ECO:0000256" key="2">
    <source>
        <dbReference type="SAM" id="SignalP"/>
    </source>
</evidence>
<feature type="compositionally biased region" description="Pro residues" evidence="1">
    <location>
        <begin position="49"/>
        <end position="70"/>
    </location>
</feature>
<organism evidence="3">
    <name type="scientific">Anopheles darlingi</name>
    <name type="common">Mosquito</name>
    <dbReference type="NCBI Taxonomy" id="43151"/>
    <lineage>
        <taxon>Eukaryota</taxon>
        <taxon>Metazoa</taxon>
        <taxon>Ecdysozoa</taxon>
        <taxon>Arthropoda</taxon>
        <taxon>Hexapoda</taxon>
        <taxon>Insecta</taxon>
        <taxon>Pterygota</taxon>
        <taxon>Neoptera</taxon>
        <taxon>Endopterygota</taxon>
        <taxon>Diptera</taxon>
        <taxon>Nematocera</taxon>
        <taxon>Culicoidea</taxon>
        <taxon>Culicidae</taxon>
        <taxon>Anophelinae</taxon>
        <taxon>Anopheles</taxon>
    </lineage>
</organism>
<name>A0A2M4D4R6_ANODA</name>
<feature type="compositionally biased region" description="Polar residues" evidence="1">
    <location>
        <begin position="76"/>
        <end position="89"/>
    </location>
</feature>
<reference evidence="3" key="1">
    <citation type="submission" date="2018-01" db="EMBL/GenBank/DDBJ databases">
        <title>An insight into the sialome of Amazonian anophelines.</title>
        <authorList>
            <person name="Ribeiro J.M."/>
            <person name="Scarpassa V."/>
            <person name="Calvo E."/>
        </authorList>
    </citation>
    <scope>NUCLEOTIDE SEQUENCE</scope>
</reference>
<dbReference type="EMBL" id="GGFL01008365">
    <property type="protein sequence ID" value="MBW72543.1"/>
    <property type="molecule type" value="Transcribed_RNA"/>
</dbReference>
<evidence type="ECO:0000313" key="3">
    <source>
        <dbReference type="EMBL" id="MBW72543.1"/>
    </source>
</evidence>
<accession>A0A2M4D4R6</accession>
<evidence type="ECO:0000256" key="1">
    <source>
        <dbReference type="SAM" id="MobiDB-lite"/>
    </source>
</evidence>
<feature type="chain" id="PRO_5014882639" evidence="2">
    <location>
        <begin position="19"/>
        <end position="89"/>
    </location>
</feature>
<keyword evidence="2" id="KW-0732">Signal</keyword>
<proteinExistence type="predicted"/>
<feature type="signal peptide" evidence="2">
    <location>
        <begin position="1"/>
        <end position="18"/>
    </location>
</feature>
<sequence>MNLWFSMLLPWLPPPLPATEFCERCVLRKEIVNLSRFRLASPPDASSLSPPPPATGIVGPPTPTPTPSALPPFFNSVVSPMNPGPSSDW</sequence>
<feature type="region of interest" description="Disordered" evidence="1">
    <location>
        <begin position="41"/>
        <end position="89"/>
    </location>
</feature>